<sequence>MQKEGMVSTLPEQPQKVTRASLNSCWQGMMWTSARQVEMTGQHSLERRGMATPASFNSYWPGNVNVNLKTVGGWTALLWAAYNGHTSVVELLLQHESVM</sequence>
<dbReference type="AlphaFoldDB" id="F8PBA4"/>
<dbReference type="KEGG" id="sla:SERLADRAFT_374270"/>
<dbReference type="Gene3D" id="1.25.40.20">
    <property type="entry name" value="Ankyrin repeat-containing domain"/>
    <property type="match status" value="1"/>
</dbReference>
<evidence type="ECO:0000313" key="2">
    <source>
        <dbReference type="EMBL" id="EGO19544.1"/>
    </source>
</evidence>
<dbReference type="SUPFAM" id="SSF48403">
    <property type="entry name" value="Ankyrin repeat"/>
    <property type="match status" value="1"/>
</dbReference>
<dbReference type="Pfam" id="PF00023">
    <property type="entry name" value="Ank"/>
    <property type="match status" value="1"/>
</dbReference>
<name>F8PBA4_SERL9</name>
<dbReference type="PROSITE" id="PS50088">
    <property type="entry name" value="ANK_REPEAT"/>
    <property type="match status" value="1"/>
</dbReference>
<dbReference type="HOGENOM" id="CLU_2321794_0_0_1"/>
<dbReference type="EMBL" id="GL945443">
    <property type="protein sequence ID" value="EGO19544.1"/>
    <property type="molecule type" value="Genomic_DNA"/>
</dbReference>
<gene>
    <name evidence="2" type="ORF">SERLADRAFT_374270</name>
</gene>
<protein>
    <submittedName>
        <fullName evidence="2">Uncharacterized protein</fullName>
    </submittedName>
</protein>
<dbReference type="InterPro" id="IPR002110">
    <property type="entry name" value="Ankyrin_rpt"/>
</dbReference>
<feature type="repeat" description="ANK" evidence="1">
    <location>
        <begin position="72"/>
        <end position="99"/>
    </location>
</feature>
<dbReference type="Proteomes" id="UP000008064">
    <property type="component" value="Unassembled WGS sequence"/>
</dbReference>
<evidence type="ECO:0000256" key="1">
    <source>
        <dbReference type="PROSITE-ProRule" id="PRU00023"/>
    </source>
</evidence>
<dbReference type="OrthoDB" id="4188641at2759"/>
<keyword evidence="1" id="KW-0040">ANK repeat</keyword>
<organism>
    <name type="scientific">Serpula lacrymans var. lacrymans (strain S7.9)</name>
    <name type="common">Dry rot fungus</name>
    <dbReference type="NCBI Taxonomy" id="578457"/>
    <lineage>
        <taxon>Eukaryota</taxon>
        <taxon>Fungi</taxon>
        <taxon>Dikarya</taxon>
        <taxon>Basidiomycota</taxon>
        <taxon>Agaricomycotina</taxon>
        <taxon>Agaricomycetes</taxon>
        <taxon>Agaricomycetidae</taxon>
        <taxon>Boletales</taxon>
        <taxon>Coniophorineae</taxon>
        <taxon>Serpulaceae</taxon>
        <taxon>Serpula</taxon>
    </lineage>
</organism>
<accession>F8PBA4</accession>
<proteinExistence type="predicted"/>
<dbReference type="RefSeq" id="XP_007323677.1">
    <property type="nucleotide sequence ID" value="XM_007323615.1"/>
</dbReference>
<dbReference type="InterPro" id="IPR036770">
    <property type="entry name" value="Ankyrin_rpt-contain_sf"/>
</dbReference>
<dbReference type="PROSITE" id="PS50297">
    <property type="entry name" value="ANK_REP_REGION"/>
    <property type="match status" value="1"/>
</dbReference>
<dbReference type="GeneID" id="18810510"/>
<reference evidence="2" key="1">
    <citation type="submission" date="2011-04" db="EMBL/GenBank/DDBJ databases">
        <title>Evolution of plant cell wall degrading machinery underlies the functional diversity of forest fungi.</title>
        <authorList>
            <consortium name="US DOE Joint Genome Institute (JGI-PGF)"/>
            <person name="Eastwood D.C."/>
            <person name="Floudas D."/>
            <person name="Binder M."/>
            <person name="Majcherczyk A."/>
            <person name="Schneider P."/>
            <person name="Aerts A."/>
            <person name="Asiegbu F.O."/>
            <person name="Baker S.E."/>
            <person name="Barry K."/>
            <person name="Bendiksby M."/>
            <person name="Blumentritt M."/>
            <person name="Coutinho P.M."/>
            <person name="Cullen D."/>
            <person name="Cullen D."/>
            <person name="Gathman A."/>
            <person name="Goodell B."/>
            <person name="Henrissat B."/>
            <person name="Ihrmark K."/>
            <person name="Kauserud H."/>
            <person name="Kohler A."/>
            <person name="LaButti K."/>
            <person name="Lapidus A."/>
            <person name="Lavin J.L."/>
            <person name="Lee Y.-H."/>
            <person name="Lindquist E."/>
            <person name="Lilly W."/>
            <person name="Lucas S."/>
            <person name="Morin E."/>
            <person name="Murat C."/>
            <person name="Oguiza J.A."/>
            <person name="Park J."/>
            <person name="Pisabarro A.G."/>
            <person name="Riley R."/>
            <person name="Rosling A."/>
            <person name="Salamov A."/>
            <person name="Schmidt O."/>
            <person name="Schmutz J."/>
            <person name="Skrede I."/>
            <person name="Stenlid J."/>
            <person name="Wiebenga A."/>
            <person name="Xie X."/>
            <person name="Kues U."/>
            <person name="Hibbett D.S."/>
            <person name="Hoffmeister D."/>
            <person name="Hogberg N."/>
            <person name="Martin F."/>
            <person name="Grigoriev I.V."/>
            <person name="Watkinson S.C."/>
        </authorList>
    </citation>
    <scope>NUCLEOTIDE SEQUENCE</scope>
    <source>
        <strain evidence="2">S7.9</strain>
    </source>
</reference>